<evidence type="ECO:0000313" key="13">
    <source>
        <dbReference type="EMBL" id="TDO22903.1"/>
    </source>
</evidence>
<sequence>MKKKCYSAIFRKMQLGVLILYLIHAVGFAQTGVPITIKGKITERNGGSTVPGTSIKIKGQQGGTSSDANGNYSLTTKPGDILVFSSIGYESQEIAVTRQTTVNISFIPSTEGLDEVVVVGFGTQKKVNLTGAVSSISSKDLIVRPVGQASAALQGLAAGVTVTQSSGQPGADAGNIRIRGIGTLLDANPLVLIDGVEGSINALDPNIIENVSVLKDAASASIYGSRAANGVILVTTKRAKNNQLSVNYNGYSGFQDPTNLPKMVNAIDHMVLTNLAYTNTGKAPLYSDALIQAYRDNPGNTDLYPNTDWQKEVLTGSGFMQSHFISINGGGEKIRFLTSAGFFDQKGIIENSGFRRFTLRNNADVRFSDKLSLKVDLQLLAANSLEPGPGTSAVFHWMNRIPANQAFRYSNGNWGEGWNGSNPVAFTTKDGGFQKNSSPSAQLNATLTYQPLKWLKADLTAAPRYSQSEDNNFNRAVVTYKQDGTVAYTAPALSTLTRSLSHSYYNNYRATVTADQAVGDHTFKVLVGASREDYRNDGFSAFRDNFVLPDYPVLNTGSSANQQTTGSAAEWALQSFFGRINYDYKQKYLLEINGRYDGSSRFAEGHKYGFFPSVSAGWRISQESFMQPVKDVINDLKIRASWGELGNQNIGNYPFTSSIASGSYTIGKQIVNIAALNTLANSGISWETTAMTDFGLDFTILKNLSFTGDYYIRRSRDILYTLDIPLTVGLAAPIQNVGVVTNKGYELALSYRNNIRDFKYDISVNFSDVINRVVDLRGVNRSALTVSREGSSINSLFGLQAEGLFQSDAEAAAHATQFGITKAGDIKYKDQNGDGVINDADNVIIGSTIPRYTYSASLNASYKGFSIAAFFQGVGKADGFLYQQGIMPFFNGGTVQEQHKDNWTPTNTGAAFPRLAFSETNNEKVSSFWVKDASYLRLKNLQIGYSLPARIASKLSTSSIRVFVNGQNLFTKDHFWKGYDVEAPVGRGDVYPQVKTYTVGLDVNF</sequence>
<feature type="region of interest" description="Disordered" evidence="10">
    <location>
        <begin position="48"/>
        <end position="70"/>
    </location>
</feature>
<evidence type="ECO:0000256" key="3">
    <source>
        <dbReference type="ARBA" id="ARBA00022452"/>
    </source>
</evidence>
<dbReference type="NCBIfam" id="TIGR04056">
    <property type="entry name" value="OMP_RagA_SusC"/>
    <property type="match status" value="1"/>
</dbReference>
<keyword evidence="6 8" id="KW-0472">Membrane</keyword>
<keyword evidence="4 8" id="KW-0812">Transmembrane</keyword>
<feature type="domain" description="TonB-dependent receptor-like beta-barrel" evidence="11">
    <location>
        <begin position="410"/>
        <end position="969"/>
    </location>
</feature>
<comment type="subcellular location">
    <subcellularLocation>
        <location evidence="1 8">Cell outer membrane</location>
        <topology evidence="1 8">Multi-pass membrane protein</topology>
    </subcellularLocation>
</comment>
<dbReference type="InterPro" id="IPR039426">
    <property type="entry name" value="TonB-dep_rcpt-like"/>
</dbReference>
<comment type="similarity">
    <text evidence="8 9">Belongs to the TonB-dependent receptor family.</text>
</comment>
<gene>
    <name evidence="13" type="ORF">CLV32_1888</name>
</gene>
<name>A0A4R6ILD5_9SPHI</name>
<dbReference type="NCBIfam" id="TIGR04057">
    <property type="entry name" value="SusC_RagA_signa"/>
    <property type="match status" value="1"/>
</dbReference>
<accession>A0A4R6ILD5</accession>
<dbReference type="InterPro" id="IPR012910">
    <property type="entry name" value="Plug_dom"/>
</dbReference>
<dbReference type="OrthoDB" id="899266at2"/>
<dbReference type="SUPFAM" id="SSF49464">
    <property type="entry name" value="Carboxypeptidase regulatory domain-like"/>
    <property type="match status" value="1"/>
</dbReference>
<dbReference type="FunFam" id="2.170.130.10:FF:000003">
    <property type="entry name" value="SusC/RagA family TonB-linked outer membrane protein"/>
    <property type="match status" value="1"/>
</dbReference>
<dbReference type="Pfam" id="PF07715">
    <property type="entry name" value="Plug"/>
    <property type="match status" value="1"/>
</dbReference>
<keyword evidence="3 8" id="KW-1134">Transmembrane beta strand</keyword>
<evidence type="ECO:0000256" key="1">
    <source>
        <dbReference type="ARBA" id="ARBA00004571"/>
    </source>
</evidence>
<dbReference type="InterPro" id="IPR000531">
    <property type="entry name" value="Beta-barrel_TonB"/>
</dbReference>
<protein>
    <submittedName>
        <fullName evidence="13">TonB-linked SusC/RagA family outer membrane protein</fullName>
    </submittedName>
</protein>
<keyword evidence="5 9" id="KW-0798">TonB box</keyword>
<evidence type="ECO:0000256" key="8">
    <source>
        <dbReference type="PROSITE-ProRule" id="PRU01360"/>
    </source>
</evidence>
<dbReference type="Gene3D" id="2.170.130.10">
    <property type="entry name" value="TonB-dependent receptor, plug domain"/>
    <property type="match status" value="1"/>
</dbReference>
<dbReference type="InterPro" id="IPR023997">
    <property type="entry name" value="TonB-dep_OMP_SusC/RagA_CS"/>
</dbReference>
<keyword evidence="14" id="KW-1185">Reference proteome</keyword>
<dbReference type="Gene3D" id="2.60.40.1120">
    <property type="entry name" value="Carboxypeptidase-like, regulatory domain"/>
    <property type="match status" value="1"/>
</dbReference>
<dbReference type="InterPro" id="IPR036942">
    <property type="entry name" value="Beta-barrel_TonB_sf"/>
</dbReference>
<evidence type="ECO:0000256" key="5">
    <source>
        <dbReference type="ARBA" id="ARBA00023077"/>
    </source>
</evidence>
<dbReference type="AlphaFoldDB" id="A0A4R6ILD5"/>
<dbReference type="PROSITE" id="PS52016">
    <property type="entry name" value="TONB_DEPENDENT_REC_3"/>
    <property type="match status" value="1"/>
</dbReference>
<dbReference type="InterPro" id="IPR037066">
    <property type="entry name" value="Plug_dom_sf"/>
</dbReference>
<dbReference type="SUPFAM" id="SSF56935">
    <property type="entry name" value="Porins"/>
    <property type="match status" value="1"/>
</dbReference>
<dbReference type="InterPro" id="IPR008969">
    <property type="entry name" value="CarboxyPept-like_regulatory"/>
</dbReference>
<dbReference type="Proteomes" id="UP000295499">
    <property type="component" value="Unassembled WGS sequence"/>
</dbReference>
<evidence type="ECO:0000313" key="14">
    <source>
        <dbReference type="Proteomes" id="UP000295499"/>
    </source>
</evidence>
<evidence type="ECO:0000256" key="2">
    <source>
        <dbReference type="ARBA" id="ARBA00022448"/>
    </source>
</evidence>
<evidence type="ECO:0000256" key="10">
    <source>
        <dbReference type="SAM" id="MobiDB-lite"/>
    </source>
</evidence>
<evidence type="ECO:0000256" key="6">
    <source>
        <dbReference type="ARBA" id="ARBA00023136"/>
    </source>
</evidence>
<dbReference type="EMBL" id="SNWM01000002">
    <property type="protein sequence ID" value="TDO22903.1"/>
    <property type="molecule type" value="Genomic_DNA"/>
</dbReference>
<evidence type="ECO:0000256" key="4">
    <source>
        <dbReference type="ARBA" id="ARBA00022692"/>
    </source>
</evidence>
<dbReference type="InterPro" id="IPR023996">
    <property type="entry name" value="TonB-dep_OMP_SusC/RagA"/>
</dbReference>
<reference evidence="13 14" key="1">
    <citation type="submission" date="2019-03" db="EMBL/GenBank/DDBJ databases">
        <title>Genomic Encyclopedia of Archaeal and Bacterial Type Strains, Phase II (KMG-II): from individual species to whole genera.</title>
        <authorList>
            <person name="Goeker M."/>
        </authorList>
    </citation>
    <scope>NUCLEOTIDE SEQUENCE [LARGE SCALE GENOMIC DNA]</scope>
    <source>
        <strain evidence="13 14">DSM 19034</strain>
    </source>
</reference>
<evidence type="ECO:0000256" key="9">
    <source>
        <dbReference type="RuleBase" id="RU003357"/>
    </source>
</evidence>
<dbReference type="Pfam" id="PF00593">
    <property type="entry name" value="TonB_dep_Rec_b-barrel"/>
    <property type="match status" value="1"/>
</dbReference>
<evidence type="ECO:0000259" key="11">
    <source>
        <dbReference type="Pfam" id="PF00593"/>
    </source>
</evidence>
<dbReference type="Gene3D" id="2.40.170.20">
    <property type="entry name" value="TonB-dependent receptor, beta-barrel domain"/>
    <property type="match status" value="1"/>
</dbReference>
<proteinExistence type="inferred from homology"/>
<dbReference type="RefSeq" id="WP_133554642.1">
    <property type="nucleotide sequence ID" value="NZ_SNWM01000002.1"/>
</dbReference>
<feature type="domain" description="TonB-dependent receptor plug" evidence="12">
    <location>
        <begin position="126"/>
        <end position="231"/>
    </location>
</feature>
<dbReference type="GO" id="GO:0009279">
    <property type="term" value="C:cell outer membrane"/>
    <property type="evidence" value="ECO:0007669"/>
    <property type="project" value="UniProtKB-SubCell"/>
</dbReference>
<comment type="caution">
    <text evidence="13">The sequence shown here is derived from an EMBL/GenBank/DDBJ whole genome shotgun (WGS) entry which is preliminary data.</text>
</comment>
<dbReference type="Pfam" id="PF13715">
    <property type="entry name" value="CarbopepD_reg_2"/>
    <property type="match status" value="1"/>
</dbReference>
<organism evidence="13 14">
    <name type="scientific">Pedobacter duraquae</name>
    <dbReference type="NCBI Taxonomy" id="425511"/>
    <lineage>
        <taxon>Bacteria</taxon>
        <taxon>Pseudomonadati</taxon>
        <taxon>Bacteroidota</taxon>
        <taxon>Sphingobacteriia</taxon>
        <taxon>Sphingobacteriales</taxon>
        <taxon>Sphingobacteriaceae</taxon>
        <taxon>Pedobacter</taxon>
    </lineage>
</organism>
<keyword evidence="7 8" id="KW-0998">Cell outer membrane</keyword>
<keyword evidence="2 8" id="KW-0813">Transport</keyword>
<evidence type="ECO:0000256" key="7">
    <source>
        <dbReference type="ARBA" id="ARBA00023237"/>
    </source>
</evidence>
<evidence type="ECO:0000259" key="12">
    <source>
        <dbReference type="Pfam" id="PF07715"/>
    </source>
</evidence>